<dbReference type="InterPro" id="IPR008981">
    <property type="entry name" value="FMuLV_rcpt-bd"/>
</dbReference>
<protein>
    <recommendedName>
        <fullName evidence="4">Envelope glycoprotein</fullName>
    </recommendedName>
</protein>
<sequence>MIKDAYGQILNSTTNYTMISSYFPKLHFDFAEMILGKTAYSHPADAPSPSHSIVKRYHLYVCPGHITDADHIYTCGGISDYYCKSWSCVSTGHISWTPPLKNDLITLTRTTQAIQCTAGNNKWSRCNPVTVSFTAKGKQSNIWDTGAKWGGRIFTRWPAYHYGNIFYIQRHVHLSPSLPVGPNANQIQSEFLKPLTNAQNPLVSLIASSHALLNCSQDSSIFQHWSSKPPFYEAIGSSQPISNSTSDNNCRWKNTEGYNQVFTTSGGNITKRLQGQFFIPGNNSVWACSTGLTACVHGDVLLTKKSFCIQVQLLPKIDIYDSEDFVSISEPQQYHLRTKREVVTALTLSVLLGLGATGAATGITALVVNDNSITQLNATIDADLRRIEQSIVALQNSLTSLSEVVLQNRRGLDLLFLKQGGLCAALKEECCFYADSSGVVLDSMKELDTRLKERQREREAQHTWYQGLFNFSPWLTTLVSAIAGPLILLLVLCTIGPCILGKVLAFLKRRLSQLDSNLSRTQKQVNTLISHTQEKQALLSFSSDSDKDEIIKSVGKDKTCILMHLQASDSEEEGASKNHH</sequence>
<feature type="transmembrane region" description="Helical" evidence="1">
    <location>
        <begin position="474"/>
        <end position="500"/>
    </location>
</feature>
<feature type="transmembrane region" description="Helical" evidence="1">
    <location>
        <begin position="342"/>
        <end position="368"/>
    </location>
</feature>
<keyword evidence="3" id="KW-1185">Reference proteome</keyword>
<dbReference type="PANTHER" id="PTHR10424:SF82">
    <property type="entry name" value="ENVELOPE GLYCOPROTEIN-RELATED"/>
    <property type="match status" value="1"/>
</dbReference>
<dbReference type="Gene3D" id="1.10.287.210">
    <property type="match status" value="1"/>
</dbReference>
<dbReference type="InterPro" id="IPR018154">
    <property type="entry name" value="TLV/ENV_coat_polyprotein"/>
</dbReference>
<dbReference type="Ensembl" id="ENSPTXT00000003212.1">
    <property type="protein sequence ID" value="ENSPTXP00000003121.1"/>
    <property type="gene ID" value="ENSPTXG00000002376.1"/>
</dbReference>
<dbReference type="SUPFAM" id="SSF58069">
    <property type="entry name" value="Virus ectodomain"/>
    <property type="match status" value="1"/>
</dbReference>
<dbReference type="PANTHER" id="PTHR10424">
    <property type="entry name" value="VIRAL ENVELOPE PROTEIN"/>
    <property type="match status" value="1"/>
</dbReference>
<evidence type="ECO:0000256" key="1">
    <source>
        <dbReference type="SAM" id="Phobius"/>
    </source>
</evidence>
<keyword evidence="1" id="KW-0812">Transmembrane</keyword>
<name>A0A670XU65_PSETE</name>
<dbReference type="Gene3D" id="3.90.310.10">
    <property type="entry name" value="ENV polyprotein, receptor-binding domain"/>
    <property type="match status" value="1"/>
</dbReference>
<dbReference type="Pfam" id="PF00429">
    <property type="entry name" value="TLV_coat"/>
    <property type="match status" value="1"/>
</dbReference>
<dbReference type="GeneTree" id="ENSGT00690000102286"/>
<proteinExistence type="predicted"/>
<evidence type="ECO:0000313" key="3">
    <source>
        <dbReference type="Proteomes" id="UP000472273"/>
    </source>
</evidence>
<accession>A0A670XU65</accession>
<keyword evidence="1" id="KW-0472">Membrane</keyword>
<reference evidence="2" key="2">
    <citation type="submission" date="2025-09" db="UniProtKB">
        <authorList>
            <consortium name="Ensembl"/>
        </authorList>
    </citation>
    <scope>IDENTIFICATION</scope>
</reference>
<organism evidence="2 3">
    <name type="scientific">Pseudonaja textilis</name>
    <name type="common">Eastern brown snake</name>
    <dbReference type="NCBI Taxonomy" id="8673"/>
    <lineage>
        <taxon>Eukaryota</taxon>
        <taxon>Metazoa</taxon>
        <taxon>Chordata</taxon>
        <taxon>Craniata</taxon>
        <taxon>Vertebrata</taxon>
        <taxon>Euteleostomi</taxon>
        <taxon>Lepidosauria</taxon>
        <taxon>Squamata</taxon>
        <taxon>Bifurcata</taxon>
        <taxon>Unidentata</taxon>
        <taxon>Episquamata</taxon>
        <taxon>Toxicofera</taxon>
        <taxon>Serpentes</taxon>
        <taxon>Colubroidea</taxon>
        <taxon>Elapidae</taxon>
        <taxon>Hydrophiinae</taxon>
        <taxon>Pseudonaja</taxon>
    </lineage>
</organism>
<reference evidence="2" key="1">
    <citation type="submission" date="2025-08" db="UniProtKB">
        <authorList>
            <consortium name="Ensembl"/>
        </authorList>
    </citation>
    <scope>IDENTIFICATION</scope>
</reference>
<dbReference type="SUPFAM" id="SSF49830">
    <property type="entry name" value="ENV polyprotein, receptor-binding domain"/>
    <property type="match status" value="1"/>
</dbReference>
<dbReference type="OMA" id="SHALLNC"/>
<keyword evidence="1" id="KW-1133">Transmembrane helix</keyword>
<evidence type="ECO:0008006" key="4">
    <source>
        <dbReference type="Google" id="ProtNLM"/>
    </source>
</evidence>
<dbReference type="Proteomes" id="UP000472273">
    <property type="component" value="Unplaced"/>
</dbReference>
<evidence type="ECO:0000313" key="2">
    <source>
        <dbReference type="Ensembl" id="ENSPTXP00000003121.1"/>
    </source>
</evidence>
<dbReference type="CDD" id="cd09851">
    <property type="entry name" value="HTLV-1-like_HR1-HR2"/>
    <property type="match status" value="1"/>
</dbReference>
<dbReference type="AlphaFoldDB" id="A0A670XU65"/>